<keyword evidence="11 13" id="KW-0496">Mitochondrion</keyword>
<dbReference type="InterPro" id="IPR018086">
    <property type="entry name" value="NADH_UbQ_OxRdtase_su1_CS"/>
</dbReference>
<feature type="transmembrane region" description="Helical" evidence="12">
    <location>
        <begin position="109"/>
        <end position="133"/>
    </location>
</feature>
<keyword evidence="11" id="KW-0830">Ubiquinone</keyword>
<feature type="transmembrane region" description="Helical" evidence="12">
    <location>
        <begin position="76"/>
        <end position="97"/>
    </location>
</feature>
<keyword evidence="8 12" id="KW-0472">Membrane</keyword>
<feature type="transmembrane region" description="Helical" evidence="12">
    <location>
        <begin position="286"/>
        <end position="307"/>
    </location>
</feature>
<evidence type="ECO:0000256" key="8">
    <source>
        <dbReference type="ARBA" id="ARBA00023136"/>
    </source>
</evidence>
<dbReference type="PANTHER" id="PTHR11432:SF3">
    <property type="entry name" value="NADH-UBIQUINONE OXIDOREDUCTASE CHAIN 1"/>
    <property type="match status" value="1"/>
</dbReference>
<evidence type="ECO:0000256" key="1">
    <source>
        <dbReference type="ARBA" id="ARBA00004141"/>
    </source>
</evidence>
<evidence type="ECO:0000256" key="10">
    <source>
        <dbReference type="RuleBase" id="RU000471"/>
    </source>
</evidence>
<dbReference type="PANTHER" id="PTHR11432">
    <property type="entry name" value="NADH DEHYDROGENASE SUBUNIT 1"/>
    <property type="match status" value="1"/>
</dbReference>
<accession>A0A024GW73</accession>
<dbReference type="EC" id="7.1.1.2" evidence="3 11"/>
<evidence type="ECO:0000313" key="13">
    <source>
        <dbReference type="EMBL" id="CCO25696.1"/>
    </source>
</evidence>
<comment type="similarity">
    <text evidence="2 10">Belongs to the complex I subunit 1 family.</text>
</comment>
<dbReference type="GO" id="GO:0005743">
    <property type="term" value="C:mitochondrial inner membrane"/>
    <property type="evidence" value="ECO:0007669"/>
    <property type="project" value="UniProtKB-SubCell"/>
</dbReference>
<dbReference type="Pfam" id="PF00146">
    <property type="entry name" value="NADHdh"/>
    <property type="match status" value="1"/>
</dbReference>
<organism evidence="13">
    <name type="scientific">Botrylloides violaceus</name>
    <name type="common">Orange cloak sea squirt</name>
    <dbReference type="NCBI Taxonomy" id="581057"/>
    <lineage>
        <taxon>Eukaryota</taxon>
        <taxon>Metazoa</taxon>
        <taxon>Chordata</taxon>
        <taxon>Tunicata</taxon>
        <taxon>Ascidiacea</taxon>
        <taxon>Stolidobranchia</taxon>
        <taxon>Styelidae</taxon>
        <taxon>Botrylloides</taxon>
    </lineage>
</organism>
<evidence type="ECO:0000256" key="12">
    <source>
        <dbReference type="SAM" id="Phobius"/>
    </source>
</evidence>
<evidence type="ECO:0000256" key="2">
    <source>
        <dbReference type="ARBA" id="ARBA00010535"/>
    </source>
</evidence>
<evidence type="ECO:0000256" key="6">
    <source>
        <dbReference type="ARBA" id="ARBA00022989"/>
    </source>
</evidence>
<evidence type="ECO:0000256" key="5">
    <source>
        <dbReference type="ARBA" id="ARBA00022692"/>
    </source>
</evidence>
<evidence type="ECO:0000256" key="7">
    <source>
        <dbReference type="ARBA" id="ARBA00023027"/>
    </source>
</evidence>
<feature type="transmembrane region" description="Helical" evidence="12">
    <location>
        <begin position="174"/>
        <end position="196"/>
    </location>
</feature>
<keyword evidence="6 12" id="KW-1133">Transmembrane helix</keyword>
<dbReference type="GO" id="GO:0003954">
    <property type="term" value="F:NADH dehydrogenase activity"/>
    <property type="evidence" value="ECO:0007669"/>
    <property type="project" value="TreeGrafter"/>
</dbReference>
<dbReference type="PROSITE" id="PS00668">
    <property type="entry name" value="COMPLEX1_ND1_2"/>
    <property type="match status" value="1"/>
</dbReference>
<dbReference type="AlphaFoldDB" id="A0A024GW73"/>
<evidence type="ECO:0000256" key="11">
    <source>
        <dbReference type="RuleBase" id="RU000473"/>
    </source>
</evidence>
<name>A0A024GW73_BOTVI</name>
<geneLocation type="mitochondrion" evidence="13"/>
<dbReference type="PROSITE" id="PS00667">
    <property type="entry name" value="COMPLEX1_ND1_1"/>
    <property type="match status" value="1"/>
</dbReference>
<dbReference type="GO" id="GO:0009060">
    <property type="term" value="P:aerobic respiration"/>
    <property type="evidence" value="ECO:0007669"/>
    <property type="project" value="TreeGrafter"/>
</dbReference>
<evidence type="ECO:0000256" key="4">
    <source>
        <dbReference type="ARBA" id="ARBA00021009"/>
    </source>
</evidence>
<dbReference type="GO" id="GO:0008137">
    <property type="term" value="F:NADH dehydrogenase (ubiquinone) activity"/>
    <property type="evidence" value="ECO:0007669"/>
    <property type="project" value="UniProtKB-EC"/>
</dbReference>
<reference evidence="13" key="1">
    <citation type="journal article" date="2014" name="Genome Biol. Evol.">
        <title>Ascidian mitogenomics: comparison of evolutionary rates in closely related taxa provides evidence of ongoing speciation events.</title>
        <authorList>
            <person name="Griggio F."/>
            <person name="Voskoboynik A."/>
            <person name="Iannelli F."/>
            <person name="Justy F."/>
            <person name="Tilak M.K."/>
            <person name="Turon X."/>
            <person name="Pesole G."/>
            <person name="Douzery E.J."/>
            <person name="Mastrototaro F."/>
            <person name="Gissi C."/>
        </authorList>
    </citation>
    <scope>NUCLEOTIDE SEQUENCE</scope>
    <source>
        <tissue evidence="13">Colony</tissue>
    </source>
</reference>
<gene>
    <name evidence="13" type="primary">nad1</name>
</gene>
<protein>
    <recommendedName>
        <fullName evidence="4 11">NADH-ubiquinone oxidoreductase chain 1</fullName>
        <ecNumber evidence="3 11">7.1.1.2</ecNumber>
    </recommendedName>
</protein>
<dbReference type="InterPro" id="IPR001694">
    <property type="entry name" value="NADH_UbQ_OxRdtase_su1/FPO"/>
</dbReference>
<proteinExistence type="inferred from homology"/>
<dbReference type="EMBL" id="HF548552">
    <property type="protein sequence ID" value="CCO25696.1"/>
    <property type="molecule type" value="Genomic_DNA"/>
</dbReference>
<keyword evidence="7 10" id="KW-0520">NAD</keyword>
<comment type="catalytic activity">
    <reaction evidence="9 11">
        <text>a ubiquinone + NADH + 5 H(+)(in) = a ubiquinol + NAD(+) + 4 H(+)(out)</text>
        <dbReference type="Rhea" id="RHEA:29091"/>
        <dbReference type="Rhea" id="RHEA-COMP:9565"/>
        <dbReference type="Rhea" id="RHEA-COMP:9566"/>
        <dbReference type="ChEBI" id="CHEBI:15378"/>
        <dbReference type="ChEBI" id="CHEBI:16389"/>
        <dbReference type="ChEBI" id="CHEBI:17976"/>
        <dbReference type="ChEBI" id="CHEBI:57540"/>
        <dbReference type="ChEBI" id="CHEBI:57945"/>
        <dbReference type="EC" id="7.1.1.2"/>
    </reaction>
</comment>
<evidence type="ECO:0000256" key="9">
    <source>
        <dbReference type="ARBA" id="ARBA00049551"/>
    </source>
</evidence>
<feature type="transmembrane region" description="Helical" evidence="12">
    <location>
        <begin position="145"/>
        <end position="167"/>
    </location>
</feature>
<keyword evidence="5 10" id="KW-0812">Transmembrane</keyword>
<feature type="transmembrane region" description="Helical" evidence="12">
    <location>
        <begin position="239"/>
        <end position="265"/>
    </location>
</feature>
<feature type="transmembrane region" description="Helical" evidence="12">
    <location>
        <begin position="7"/>
        <end position="34"/>
    </location>
</feature>
<evidence type="ECO:0000256" key="3">
    <source>
        <dbReference type="ARBA" id="ARBA00012944"/>
    </source>
</evidence>
<sequence>MFVFAGFIVLFGMNVNFLLYLVFLLLLVAFLVLYERKVLGILQERKGPNVVGVYGIFQTVADGVKLLCKGSYSNYMSYYFLFLPLMGMVLSFCHWLVLPVPFEFLKGDFTVLVSFVLMGLLVYVVLGCGYVSGSSYGIIGSIRSVAQMISYEVVFMFFILGFLFFYGGYSWKMIFCYGMLDFSYFKLGFFVVWLIISSAELNRTPFDLVEGESELVSGYNVEFSGYNFTLLFLSEYMNIWFMGVLFGVLFSNSVGGMFIYVLFFVSLNILMRGMLPRYKFVDLISLMWKIFLPFVFFFLLFYMMVVIG</sequence>
<comment type="subcellular location">
    <subcellularLocation>
        <location evidence="1">Membrane</location>
        <topology evidence="1">Multi-pass membrane protein</topology>
    </subcellularLocation>
    <subcellularLocation>
        <location evidence="10">Mitochondrion inner membrane</location>
        <topology evidence="10">Multi-pass membrane protein</topology>
    </subcellularLocation>
</comment>